<name>A0A4S8P6Z7_9HYPH</name>
<protein>
    <submittedName>
        <fullName evidence="2">Uncharacterized protein</fullName>
    </submittedName>
</protein>
<evidence type="ECO:0000313" key="3">
    <source>
        <dbReference type="Proteomes" id="UP000308828"/>
    </source>
</evidence>
<keyword evidence="3" id="KW-1185">Reference proteome</keyword>
<keyword evidence="1" id="KW-0472">Membrane</keyword>
<organism evidence="2 3">
    <name type="scientific">Peteryoungia ipomoeae</name>
    <dbReference type="NCBI Taxonomy" id="1210932"/>
    <lineage>
        <taxon>Bacteria</taxon>
        <taxon>Pseudomonadati</taxon>
        <taxon>Pseudomonadota</taxon>
        <taxon>Alphaproteobacteria</taxon>
        <taxon>Hyphomicrobiales</taxon>
        <taxon>Rhizobiaceae</taxon>
        <taxon>Peteryoungia</taxon>
    </lineage>
</organism>
<evidence type="ECO:0000313" key="2">
    <source>
        <dbReference type="EMBL" id="THV25145.1"/>
    </source>
</evidence>
<proteinExistence type="predicted"/>
<dbReference type="AlphaFoldDB" id="A0A4S8P6Z7"/>
<keyword evidence="1" id="KW-0812">Transmembrane</keyword>
<reference evidence="2 3" key="1">
    <citation type="submission" date="2019-04" db="EMBL/GenBank/DDBJ databases">
        <title>Genome sequence of strain shin9-1.</title>
        <authorList>
            <person name="Gao J."/>
            <person name="Sun J."/>
        </authorList>
    </citation>
    <scope>NUCLEOTIDE SEQUENCE [LARGE SCALE GENOMIC DNA]</scope>
    <source>
        <strain evidence="3">shin9-1</strain>
    </source>
</reference>
<keyword evidence="1" id="KW-1133">Transmembrane helix</keyword>
<accession>A0A4S8P6Z7</accession>
<evidence type="ECO:0000256" key="1">
    <source>
        <dbReference type="SAM" id="Phobius"/>
    </source>
</evidence>
<feature type="transmembrane region" description="Helical" evidence="1">
    <location>
        <begin position="75"/>
        <end position="93"/>
    </location>
</feature>
<gene>
    <name evidence="2" type="ORF">FAA97_02775</name>
</gene>
<dbReference type="OrthoDB" id="10009935at2"/>
<sequence>MAAMSDRRRRIRHALRAGPGSLATSGLSRYDQKCPSLGNIDGIPSNLTEEIQRSGTAFAALSLHSSSQESEQMRWIFVALIASVLSILAFKYANNSLGGGELMASPMDADKAG</sequence>
<dbReference type="Proteomes" id="UP000308828">
    <property type="component" value="Unassembled WGS sequence"/>
</dbReference>
<dbReference type="EMBL" id="STGV01000001">
    <property type="protein sequence ID" value="THV25145.1"/>
    <property type="molecule type" value="Genomic_DNA"/>
</dbReference>
<comment type="caution">
    <text evidence="2">The sequence shown here is derived from an EMBL/GenBank/DDBJ whole genome shotgun (WGS) entry which is preliminary data.</text>
</comment>
<dbReference type="RefSeq" id="WP_136596993.1">
    <property type="nucleotide sequence ID" value="NZ_STGV01000001.1"/>
</dbReference>